<dbReference type="InterPro" id="IPR013217">
    <property type="entry name" value="Methyltransf_12"/>
</dbReference>
<dbReference type="InterPro" id="IPR026113">
    <property type="entry name" value="METTL2/6/8-like"/>
</dbReference>
<evidence type="ECO:0000256" key="4">
    <source>
        <dbReference type="PIRNR" id="PIRNR037755"/>
    </source>
</evidence>
<dbReference type="Proteomes" id="UP001445076">
    <property type="component" value="Unassembled WGS sequence"/>
</dbReference>
<evidence type="ECO:0000256" key="3">
    <source>
        <dbReference type="ARBA" id="ARBA00022679"/>
    </source>
</evidence>
<keyword evidence="7" id="KW-1185">Reference proteome</keyword>
<keyword evidence="2 4" id="KW-0489">Methyltransferase</keyword>
<organism evidence="6 7">
    <name type="scientific">Cherax quadricarinatus</name>
    <name type="common">Australian red claw crayfish</name>
    <dbReference type="NCBI Taxonomy" id="27406"/>
    <lineage>
        <taxon>Eukaryota</taxon>
        <taxon>Metazoa</taxon>
        <taxon>Ecdysozoa</taxon>
        <taxon>Arthropoda</taxon>
        <taxon>Crustacea</taxon>
        <taxon>Multicrustacea</taxon>
        <taxon>Malacostraca</taxon>
        <taxon>Eumalacostraca</taxon>
        <taxon>Eucarida</taxon>
        <taxon>Decapoda</taxon>
        <taxon>Pleocyemata</taxon>
        <taxon>Astacidea</taxon>
        <taxon>Parastacoidea</taxon>
        <taxon>Parastacidae</taxon>
        <taxon>Cherax</taxon>
    </lineage>
</organism>
<evidence type="ECO:0000256" key="1">
    <source>
        <dbReference type="ARBA" id="ARBA00009725"/>
    </source>
</evidence>
<evidence type="ECO:0000256" key="2">
    <source>
        <dbReference type="ARBA" id="ARBA00022603"/>
    </source>
</evidence>
<protein>
    <recommendedName>
        <fullName evidence="4">tRNA N(3)-methylcytidine methyltransferase</fullName>
        <ecNumber evidence="4">2.1.1.-</ecNumber>
    </recommendedName>
</protein>
<sequence length="423" mass="49147">MNKMLKLWSKTSYLLGRCVTTKAIGRQRPQGGGRELKDWKMVFKYNNWDNVVWDENQEAVAQAKVLENSEVTLSAEEIARLEQNAAEQWNSFYSIHQNRFFKDRHWLFTEFPELAPHLAHTFPVKLNSSEAPTQIAQKEHLPVCHQQAGANSQSETPVITREDRDFMDKENSFEIEHSIDNTRSESEDTKVENFALDETYFKYRTNITNANIEMEEAYPGESATFRILEVGCGVGNTVFPILQTNNNEGLFVYCCDFSSTAIDLIKESPDYEEKRCHAFVCDVTSEEWQTPFPKASLDVIVCIFVLSSLLPDKLQQVVRNMSDYLRPGGILLFRDYGRYDMAQLRYKKGRCLSDNFYVRGDGTRCYFFTQEEVRNLMTESGLEEVQNLVDRRLQVNRGKQLTMYRVWVQAKYRKPIIIDQPLT</sequence>
<dbReference type="FunFam" id="3.40.50.150:FF:000298">
    <property type="entry name" value="Methyltransferase-like protein"/>
    <property type="match status" value="1"/>
</dbReference>
<dbReference type="EMBL" id="JARKIK010000033">
    <property type="protein sequence ID" value="KAK8740391.1"/>
    <property type="molecule type" value="Genomic_DNA"/>
</dbReference>
<dbReference type="Pfam" id="PF08242">
    <property type="entry name" value="Methyltransf_12"/>
    <property type="match status" value="1"/>
</dbReference>
<dbReference type="PIRSF" id="PIRSF037755">
    <property type="entry name" value="Mettl2_prd"/>
    <property type="match status" value="1"/>
</dbReference>
<feature type="domain" description="Methyltransferase type 12" evidence="5">
    <location>
        <begin position="228"/>
        <end position="331"/>
    </location>
</feature>
<evidence type="ECO:0000259" key="5">
    <source>
        <dbReference type="Pfam" id="PF08242"/>
    </source>
</evidence>
<dbReference type="GO" id="GO:0032259">
    <property type="term" value="P:methylation"/>
    <property type="evidence" value="ECO:0007669"/>
    <property type="project" value="UniProtKB-KW"/>
</dbReference>
<comment type="similarity">
    <text evidence="1 4">Belongs to the methyltransferase superfamily. METL family.</text>
</comment>
<comment type="caution">
    <text evidence="6">The sequence shown here is derived from an EMBL/GenBank/DDBJ whole genome shotgun (WGS) entry which is preliminary data.</text>
</comment>
<dbReference type="EC" id="2.1.1.-" evidence="4"/>
<dbReference type="PANTHER" id="PTHR22809">
    <property type="entry name" value="METHYLTRANSFERASE-RELATED"/>
    <property type="match status" value="1"/>
</dbReference>
<name>A0AAW0XME9_CHEQU</name>
<evidence type="ECO:0000313" key="7">
    <source>
        <dbReference type="Proteomes" id="UP001445076"/>
    </source>
</evidence>
<proteinExistence type="inferred from homology"/>
<dbReference type="Gene3D" id="3.40.50.150">
    <property type="entry name" value="Vaccinia Virus protein VP39"/>
    <property type="match status" value="1"/>
</dbReference>
<reference evidence="6 7" key="1">
    <citation type="journal article" date="2024" name="BMC Genomics">
        <title>Genome assembly of redclaw crayfish (Cherax quadricarinatus) provides insights into its immune adaptation and hypoxia tolerance.</title>
        <authorList>
            <person name="Liu Z."/>
            <person name="Zheng J."/>
            <person name="Li H."/>
            <person name="Fang K."/>
            <person name="Wang S."/>
            <person name="He J."/>
            <person name="Zhou D."/>
            <person name="Weng S."/>
            <person name="Chi M."/>
            <person name="Gu Z."/>
            <person name="He J."/>
            <person name="Li F."/>
            <person name="Wang M."/>
        </authorList>
    </citation>
    <scope>NUCLEOTIDE SEQUENCE [LARGE SCALE GENOMIC DNA]</scope>
    <source>
        <strain evidence="6">ZL_2023a</strain>
    </source>
</reference>
<gene>
    <name evidence="6" type="ORF">OTU49_002892</name>
</gene>
<comment type="function">
    <text evidence="4">S-adenosyl-L-methionine-dependent methyltransferase.</text>
</comment>
<dbReference type="PANTHER" id="PTHR22809:SF11">
    <property type="entry name" value="TRNA N(3)-METHYLCYTIDINE METHYLTRANSFERASE METTL2"/>
    <property type="match status" value="1"/>
</dbReference>
<dbReference type="CDD" id="cd02440">
    <property type="entry name" value="AdoMet_MTases"/>
    <property type="match status" value="1"/>
</dbReference>
<dbReference type="AlphaFoldDB" id="A0AAW0XME9"/>
<evidence type="ECO:0000313" key="6">
    <source>
        <dbReference type="EMBL" id="KAK8740391.1"/>
    </source>
</evidence>
<dbReference type="GO" id="GO:0052735">
    <property type="term" value="F:tRNA (cytidine-3-)-methyltransferase activity"/>
    <property type="evidence" value="ECO:0007669"/>
    <property type="project" value="TreeGrafter"/>
</dbReference>
<accession>A0AAW0XME9</accession>
<keyword evidence="3 4" id="KW-0808">Transferase</keyword>
<dbReference type="SUPFAM" id="SSF53335">
    <property type="entry name" value="S-adenosyl-L-methionine-dependent methyltransferases"/>
    <property type="match status" value="1"/>
</dbReference>
<dbReference type="InterPro" id="IPR029063">
    <property type="entry name" value="SAM-dependent_MTases_sf"/>
</dbReference>